<accession>A0ABT4X2X3</accession>
<reference evidence="1 2" key="1">
    <citation type="submission" date="2023-01" db="EMBL/GenBank/DDBJ databases">
        <title>Bacillus changyiensis sp. nov., isolated from a coastal deposit.</title>
        <authorList>
            <person name="Xiao G."/>
            <person name="Lai Q."/>
            <person name="Hu Z."/>
            <person name="Shao Z."/>
        </authorList>
    </citation>
    <scope>NUCLEOTIDE SEQUENCE [LARGE SCALE GENOMIC DNA]</scope>
    <source>
        <strain evidence="1 2">CLL-7-23</strain>
    </source>
</reference>
<dbReference type="EMBL" id="JAQKAB010000002">
    <property type="protein sequence ID" value="MDA7025776.1"/>
    <property type="molecule type" value="Genomic_DNA"/>
</dbReference>
<organism evidence="1 2">
    <name type="scientific">Bacillus changyiensis</name>
    <dbReference type="NCBI Taxonomy" id="3004103"/>
    <lineage>
        <taxon>Bacteria</taxon>
        <taxon>Bacillati</taxon>
        <taxon>Bacillota</taxon>
        <taxon>Bacilli</taxon>
        <taxon>Bacillales</taxon>
        <taxon>Bacillaceae</taxon>
        <taxon>Bacillus</taxon>
    </lineage>
</organism>
<gene>
    <name evidence="1" type="ORF">PJ311_04020</name>
</gene>
<keyword evidence="2" id="KW-1185">Reference proteome</keyword>
<evidence type="ECO:0000313" key="2">
    <source>
        <dbReference type="Proteomes" id="UP001211894"/>
    </source>
</evidence>
<dbReference type="Proteomes" id="UP001211894">
    <property type="component" value="Unassembled WGS sequence"/>
</dbReference>
<proteinExistence type="predicted"/>
<sequence>MSKEFTLDKFKYFLECYFNPIMDYSDIRALKEDYRKDESDKNIKKILCELQEIKNKEQWNTANHFIREHE</sequence>
<dbReference type="RefSeq" id="WP_271339624.1">
    <property type="nucleotide sequence ID" value="NZ_JAQKAB010000002.1"/>
</dbReference>
<comment type="caution">
    <text evidence="1">The sequence shown here is derived from an EMBL/GenBank/DDBJ whole genome shotgun (WGS) entry which is preliminary data.</text>
</comment>
<protein>
    <submittedName>
        <fullName evidence="1">Uncharacterized protein</fullName>
    </submittedName>
</protein>
<evidence type="ECO:0000313" key="1">
    <source>
        <dbReference type="EMBL" id="MDA7025776.1"/>
    </source>
</evidence>
<name>A0ABT4X2X3_9BACI</name>